<reference evidence="4 5" key="1">
    <citation type="submission" date="2016-10" db="EMBL/GenBank/DDBJ databases">
        <authorList>
            <person name="de Groot N.N."/>
        </authorList>
    </citation>
    <scope>NUCLEOTIDE SEQUENCE [LARGE SCALE GENOMIC DNA]</scope>
    <source>
        <strain evidence="4 5">CGMCC 1.10076</strain>
    </source>
</reference>
<evidence type="ECO:0000313" key="4">
    <source>
        <dbReference type="EMBL" id="SDJ63196.1"/>
    </source>
</evidence>
<keyword evidence="1" id="KW-0472">Membrane</keyword>
<organism evidence="4 5">
    <name type="scientific">Flavobacterium noncentrifugens</name>
    <dbReference type="NCBI Taxonomy" id="1128970"/>
    <lineage>
        <taxon>Bacteria</taxon>
        <taxon>Pseudomonadati</taxon>
        <taxon>Bacteroidota</taxon>
        <taxon>Flavobacteriia</taxon>
        <taxon>Flavobacteriales</taxon>
        <taxon>Flavobacteriaceae</taxon>
        <taxon>Flavobacterium</taxon>
    </lineage>
</organism>
<dbReference type="EMBL" id="FNEZ01000002">
    <property type="protein sequence ID" value="SDJ63196.1"/>
    <property type="molecule type" value="Genomic_DNA"/>
</dbReference>
<evidence type="ECO:0000259" key="3">
    <source>
        <dbReference type="Pfam" id="PF13387"/>
    </source>
</evidence>
<gene>
    <name evidence="4" type="ORF">SAMN04487935_1264</name>
</gene>
<keyword evidence="2" id="KW-0732">Signal</keyword>
<feature type="transmembrane region" description="Helical" evidence="1">
    <location>
        <begin position="245"/>
        <end position="264"/>
    </location>
</feature>
<proteinExistence type="predicted"/>
<feature type="domain" description="Lnb N-terminal periplasmic" evidence="3">
    <location>
        <begin position="28"/>
        <end position="163"/>
    </location>
</feature>
<dbReference type="InterPro" id="IPR025178">
    <property type="entry name" value="Lnb_N"/>
</dbReference>
<dbReference type="STRING" id="1128970.SAMN04487935_1264"/>
<feature type="chain" id="PRO_5011466819" description="Lnb N-terminal periplasmic domain-containing protein" evidence="2">
    <location>
        <begin position="25"/>
        <end position="376"/>
    </location>
</feature>
<accession>A0A1G8VAQ4</accession>
<dbReference type="Proteomes" id="UP000199580">
    <property type="component" value="Unassembled WGS sequence"/>
</dbReference>
<feature type="transmembrane region" description="Helical" evidence="1">
    <location>
        <begin position="324"/>
        <end position="343"/>
    </location>
</feature>
<keyword evidence="1" id="KW-0812">Transmembrane</keyword>
<keyword evidence="5" id="KW-1185">Reference proteome</keyword>
<feature type="transmembrane region" description="Helical" evidence="1">
    <location>
        <begin position="271"/>
        <end position="292"/>
    </location>
</feature>
<dbReference type="AlphaFoldDB" id="A0A1G8VAQ4"/>
<evidence type="ECO:0000256" key="2">
    <source>
        <dbReference type="SAM" id="SignalP"/>
    </source>
</evidence>
<evidence type="ECO:0000313" key="5">
    <source>
        <dbReference type="Proteomes" id="UP000199580"/>
    </source>
</evidence>
<keyword evidence="1" id="KW-1133">Transmembrane helix</keyword>
<protein>
    <recommendedName>
        <fullName evidence="3">Lnb N-terminal periplasmic domain-containing protein</fullName>
    </recommendedName>
</protein>
<evidence type="ECO:0000256" key="1">
    <source>
        <dbReference type="SAM" id="Phobius"/>
    </source>
</evidence>
<name>A0A1G8VAQ4_9FLAO</name>
<feature type="signal peptide" evidence="2">
    <location>
        <begin position="1"/>
        <end position="24"/>
    </location>
</feature>
<dbReference type="RefSeq" id="WP_091392888.1">
    <property type="nucleotide sequence ID" value="NZ_BKAI01000003.1"/>
</dbReference>
<dbReference type="Pfam" id="PF13387">
    <property type="entry name" value="Lnb_N"/>
    <property type="match status" value="1"/>
</dbReference>
<dbReference type="OrthoDB" id="319167at2"/>
<sequence length="376" mass="43327">MRGLKASFLILFLFFSSFSVFSQANTLSEQAQVSVITCGIGNEVYSLFGHTAIRINDPARSLDVVYNYGAFDFDTPNFVLKFSKGDLQYFVTAGTFADFREQYVYEKRSVSEQVLNVSQEQKQKLFDKLNSTLYSDERFYTYKFIDRNCTTMVVDILNKILGKNAIVKVGNTAVTYREVLYPYFSNHFYEQLGTSIIFGKKVDEKATKIFLPSELEESLNVVKYNGKLLSNQKDPILQIEPEHPFSWWNNVFTFLILLILLVVAKTRNLNLFYFLIVGAIGLFFSVAGLYSFHHELQYNYNILLFNPVLLLLIVFILRKKSKWIFRASVFAMACIALYVIYMLNKVHLLIVSPLIVVNLIILIRLALANKTQKISR</sequence>
<feature type="transmembrane region" description="Helical" evidence="1">
    <location>
        <begin position="298"/>
        <end position="317"/>
    </location>
</feature>
<feature type="transmembrane region" description="Helical" evidence="1">
    <location>
        <begin position="349"/>
        <end position="367"/>
    </location>
</feature>